<dbReference type="GO" id="GO:0005886">
    <property type="term" value="C:plasma membrane"/>
    <property type="evidence" value="ECO:0007669"/>
    <property type="project" value="UniProtKB-SubCell"/>
</dbReference>
<comment type="similarity">
    <text evidence="2">Belongs to the ABC transporter superfamily.</text>
</comment>
<evidence type="ECO:0000256" key="2">
    <source>
        <dbReference type="ARBA" id="ARBA00005417"/>
    </source>
</evidence>
<gene>
    <name evidence="7" type="ORF">GR212_19725</name>
</gene>
<dbReference type="RefSeq" id="WP_163988534.1">
    <property type="nucleotide sequence ID" value="NZ_WUEY01000009.1"/>
</dbReference>
<evidence type="ECO:0000313" key="7">
    <source>
        <dbReference type="EMBL" id="NEI71818.1"/>
    </source>
</evidence>
<dbReference type="PROSITE" id="PS00211">
    <property type="entry name" value="ABC_TRANSPORTER_1"/>
    <property type="match status" value="1"/>
</dbReference>
<evidence type="ECO:0000313" key="8">
    <source>
        <dbReference type="Proteomes" id="UP000483035"/>
    </source>
</evidence>
<dbReference type="GO" id="GO:0005524">
    <property type="term" value="F:ATP binding"/>
    <property type="evidence" value="ECO:0007669"/>
    <property type="project" value="UniProtKB-KW"/>
</dbReference>
<dbReference type="InterPro" id="IPR003439">
    <property type="entry name" value="ABC_transporter-like_ATP-bd"/>
</dbReference>
<sequence>MVAADRNRVATVADGLKDAEDMHDVATKPAKTVARLAVDRLSVEFRGNHTIASMLRGEQPGKVRAVDKVSFEIAPGETLGLVGESGSGKTTVGRTLLGLNKPFDGRMLLDGDDLATLTDQQKKQLPRKIQMVFQDPYGSLNPRRTVRQTLAEVLSFHAIVPPEDVQEEVSRLMSLVGLSPTLAERRPRGLSGGQRQRVGLARALAVRPSVLVLDEPVAALDVSIQAQVLNLLEDLRGQLGLTMLFIAHELGVVRHISDRVAVMYLGHVMEIGTTEEIFSSAKHPYTVSLLKAMPRLVPEKRNRPPVLQGEVPSPFAIPTGCRFRTRCPAAQAICETEPPMAALSDTHSASCHFATR</sequence>
<evidence type="ECO:0000256" key="3">
    <source>
        <dbReference type="ARBA" id="ARBA00022448"/>
    </source>
</evidence>
<keyword evidence="5 7" id="KW-0067">ATP-binding</keyword>
<dbReference type="PANTHER" id="PTHR43776:SF7">
    <property type="entry name" value="D,D-DIPEPTIDE TRANSPORT ATP-BINDING PROTEIN DDPF-RELATED"/>
    <property type="match status" value="1"/>
</dbReference>
<feature type="domain" description="ABC transporter" evidence="6">
    <location>
        <begin position="45"/>
        <end position="290"/>
    </location>
</feature>
<name>A0A6L9UBD8_9HYPH</name>
<dbReference type="GO" id="GO:0055085">
    <property type="term" value="P:transmembrane transport"/>
    <property type="evidence" value="ECO:0007669"/>
    <property type="project" value="UniProtKB-ARBA"/>
</dbReference>
<dbReference type="NCBIfam" id="TIGR01727">
    <property type="entry name" value="oligo_HPY"/>
    <property type="match status" value="1"/>
</dbReference>
<dbReference type="Proteomes" id="UP000483035">
    <property type="component" value="Unassembled WGS sequence"/>
</dbReference>
<keyword evidence="4" id="KW-0547">Nucleotide-binding</keyword>
<dbReference type="AlphaFoldDB" id="A0A6L9UBD8"/>
<dbReference type="EMBL" id="WUEY01000009">
    <property type="protein sequence ID" value="NEI71818.1"/>
    <property type="molecule type" value="Genomic_DNA"/>
</dbReference>
<protein>
    <submittedName>
        <fullName evidence="7">ATP-binding cassette domain-containing protein</fullName>
    </submittedName>
</protein>
<dbReference type="PROSITE" id="PS50893">
    <property type="entry name" value="ABC_TRANSPORTER_2"/>
    <property type="match status" value="1"/>
</dbReference>
<proteinExistence type="inferred from homology"/>
<dbReference type="SMART" id="SM00382">
    <property type="entry name" value="AAA"/>
    <property type="match status" value="1"/>
</dbReference>
<dbReference type="GO" id="GO:0015833">
    <property type="term" value="P:peptide transport"/>
    <property type="evidence" value="ECO:0007669"/>
    <property type="project" value="InterPro"/>
</dbReference>
<dbReference type="Pfam" id="PF08352">
    <property type="entry name" value="oligo_HPY"/>
    <property type="match status" value="1"/>
</dbReference>
<dbReference type="InterPro" id="IPR027417">
    <property type="entry name" value="P-loop_NTPase"/>
</dbReference>
<dbReference type="Gene3D" id="3.40.50.300">
    <property type="entry name" value="P-loop containing nucleotide triphosphate hydrolases"/>
    <property type="match status" value="1"/>
</dbReference>
<dbReference type="InterPro" id="IPR017871">
    <property type="entry name" value="ABC_transporter-like_CS"/>
</dbReference>
<keyword evidence="3" id="KW-0813">Transport</keyword>
<evidence type="ECO:0000256" key="4">
    <source>
        <dbReference type="ARBA" id="ARBA00022741"/>
    </source>
</evidence>
<evidence type="ECO:0000259" key="6">
    <source>
        <dbReference type="PROSITE" id="PS50893"/>
    </source>
</evidence>
<dbReference type="Pfam" id="PF00005">
    <property type="entry name" value="ABC_tran"/>
    <property type="match status" value="1"/>
</dbReference>
<dbReference type="InterPro" id="IPR003593">
    <property type="entry name" value="AAA+_ATPase"/>
</dbReference>
<evidence type="ECO:0000256" key="5">
    <source>
        <dbReference type="ARBA" id="ARBA00022840"/>
    </source>
</evidence>
<comment type="caution">
    <text evidence="7">The sequence shown here is derived from an EMBL/GenBank/DDBJ whole genome shotgun (WGS) entry which is preliminary data.</text>
</comment>
<evidence type="ECO:0000256" key="1">
    <source>
        <dbReference type="ARBA" id="ARBA00004417"/>
    </source>
</evidence>
<dbReference type="SUPFAM" id="SSF52540">
    <property type="entry name" value="P-loop containing nucleoside triphosphate hydrolases"/>
    <property type="match status" value="1"/>
</dbReference>
<dbReference type="PANTHER" id="PTHR43776">
    <property type="entry name" value="TRANSPORT ATP-BINDING PROTEIN"/>
    <property type="match status" value="1"/>
</dbReference>
<dbReference type="InterPro" id="IPR050319">
    <property type="entry name" value="ABC_transp_ATP-bind"/>
</dbReference>
<organism evidence="7 8">
    <name type="scientific">Rhizobium lusitanum</name>
    <dbReference type="NCBI Taxonomy" id="293958"/>
    <lineage>
        <taxon>Bacteria</taxon>
        <taxon>Pseudomonadati</taxon>
        <taxon>Pseudomonadota</taxon>
        <taxon>Alphaproteobacteria</taxon>
        <taxon>Hyphomicrobiales</taxon>
        <taxon>Rhizobiaceae</taxon>
        <taxon>Rhizobium/Agrobacterium group</taxon>
        <taxon>Rhizobium</taxon>
    </lineage>
</organism>
<dbReference type="InterPro" id="IPR013563">
    <property type="entry name" value="Oligopep_ABC_C"/>
</dbReference>
<comment type="subcellular location">
    <subcellularLocation>
        <location evidence="1">Cell inner membrane</location>
        <topology evidence="1">Peripheral membrane protein</topology>
    </subcellularLocation>
</comment>
<dbReference type="FunFam" id="3.40.50.300:FF:000016">
    <property type="entry name" value="Oligopeptide ABC transporter ATP-binding component"/>
    <property type="match status" value="1"/>
</dbReference>
<reference evidence="7 8" key="1">
    <citation type="submission" date="2019-12" db="EMBL/GenBank/DDBJ databases">
        <title>Rhizobium genotypes associated with high levels of biological nitrogen fixation by grain legumes in a temperate-maritime cropping system.</title>
        <authorList>
            <person name="Maluk M."/>
            <person name="Francesc Ferrando Molina F."/>
            <person name="Lopez Del Egido L."/>
            <person name="Lafos M."/>
            <person name="Langarica-Fuentes A."/>
            <person name="Gebre Yohannes G."/>
            <person name="Young M.W."/>
            <person name="Martin P."/>
            <person name="Gantlett R."/>
            <person name="Kenicer G."/>
            <person name="Hawes C."/>
            <person name="Begg G.S."/>
            <person name="Quilliam R.S."/>
            <person name="Squire G.R."/>
            <person name="Poole P.S."/>
            <person name="Young P.W."/>
            <person name="Iannetta P.M."/>
            <person name="James E.K."/>
        </authorList>
    </citation>
    <scope>NUCLEOTIDE SEQUENCE [LARGE SCALE GENOMIC DNA]</scope>
    <source>
        <strain evidence="7 8">JHI1118</strain>
    </source>
</reference>
<accession>A0A6L9UBD8</accession>
<dbReference type="GO" id="GO:0016887">
    <property type="term" value="F:ATP hydrolysis activity"/>
    <property type="evidence" value="ECO:0007669"/>
    <property type="project" value="InterPro"/>
</dbReference>
<dbReference type="CDD" id="cd03257">
    <property type="entry name" value="ABC_NikE_OppD_transporters"/>
    <property type="match status" value="1"/>
</dbReference>